<keyword evidence="1" id="KW-0812">Transmembrane</keyword>
<evidence type="ECO:0000256" key="1">
    <source>
        <dbReference type="SAM" id="Phobius"/>
    </source>
</evidence>
<feature type="transmembrane region" description="Helical" evidence="1">
    <location>
        <begin position="281"/>
        <end position="299"/>
    </location>
</feature>
<comment type="caution">
    <text evidence="2">The sequence shown here is derived from an EMBL/GenBank/DDBJ whole genome shotgun (WGS) entry which is preliminary data.</text>
</comment>
<feature type="transmembrane region" description="Helical" evidence="1">
    <location>
        <begin position="12"/>
        <end position="33"/>
    </location>
</feature>
<feature type="transmembrane region" description="Helical" evidence="1">
    <location>
        <begin position="305"/>
        <end position="330"/>
    </location>
</feature>
<feature type="transmembrane region" description="Helical" evidence="1">
    <location>
        <begin position="190"/>
        <end position="209"/>
    </location>
</feature>
<keyword evidence="1" id="KW-0472">Membrane</keyword>
<feature type="transmembrane region" description="Helical" evidence="1">
    <location>
        <begin position="342"/>
        <end position="365"/>
    </location>
</feature>
<feature type="transmembrane region" description="Helical" evidence="1">
    <location>
        <begin position="115"/>
        <end position="135"/>
    </location>
</feature>
<gene>
    <name evidence="2" type="ORF">LZ016_13830</name>
</gene>
<protein>
    <recommendedName>
        <fullName evidence="4">DUF2029 domain-containing protein</fullName>
    </recommendedName>
</protein>
<evidence type="ECO:0000313" key="3">
    <source>
        <dbReference type="Proteomes" id="UP001203058"/>
    </source>
</evidence>
<dbReference type="RefSeq" id="WP_241448038.1">
    <property type="nucleotide sequence ID" value="NZ_JAKZHW010000002.1"/>
</dbReference>
<keyword evidence="1" id="KW-1133">Transmembrane helix</keyword>
<dbReference type="Proteomes" id="UP001203058">
    <property type="component" value="Unassembled WGS sequence"/>
</dbReference>
<feature type="transmembrane region" description="Helical" evidence="1">
    <location>
        <begin position="85"/>
        <end position="106"/>
    </location>
</feature>
<proteinExistence type="predicted"/>
<dbReference type="EMBL" id="JAKZHW010000002">
    <property type="protein sequence ID" value="MCH8617173.1"/>
    <property type="molecule type" value="Genomic_DNA"/>
</dbReference>
<accession>A0ABS9VQB8</accession>
<organism evidence="2 3">
    <name type="scientific">Sphingomonas telluris</name>
    <dbReference type="NCBI Taxonomy" id="2907998"/>
    <lineage>
        <taxon>Bacteria</taxon>
        <taxon>Pseudomonadati</taxon>
        <taxon>Pseudomonadota</taxon>
        <taxon>Alphaproteobacteria</taxon>
        <taxon>Sphingomonadales</taxon>
        <taxon>Sphingomonadaceae</taxon>
        <taxon>Sphingomonas</taxon>
    </lineage>
</organism>
<evidence type="ECO:0008006" key="4">
    <source>
        <dbReference type="Google" id="ProtNLM"/>
    </source>
</evidence>
<feature type="transmembrane region" description="Helical" evidence="1">
    <location>
        <begin position="155"/>
        <end position="183"/>
    </location>
</feature>
<keyword evidence="3" id="KW-1185">Reference proteome</keyword>
<feature type="transmembrane region" description="Helical" evidence="1">
    <location>
        <begin position="255"/>
        <end position="274"/>
    </location>
</feature>
<evidence type="ECO:0000313" key="2">
    <source>
        <dbReference type="EMBL" id="MCH8617173.1"/>
    </source>
</evidence>
<reference evidence="2 3" key="1">
    <citation type="submission" date="2022-03" db="EMBL/GenBank/DDBJ databases">
        <authorList>
            <person name="Jo J.-H."/>
            <person name="Im W.-T."/>
        </authorList>
    </citation>
    <scope>NUCLEOTIDE SEQUENCE [LARGE SCALE GENOMIC DNA]</scope>
    <source>
        <strain evidence="2 3">SM33</strain>
    </source>
</reference>
<sequence>MEQKLAGRPTVRSPAIIVIAATIAVAYSIPLGFQHLDLHKFLLPWYRHIEQTGQIAAFAAPFGNYTPPYLYLLSLATLIPVDPLYAIKGISVFGALLLSASVYYLLSGIPRRDEAAISVLLLPTVVFNAAVLGQADAFWTASAVMSVAAALRGRLLAMVAWAGLSFALKAQAAFLAPFVIAVLVSRRAPLRYWLVPTLVYAMAMFPAWLAGWPAQDLATVYVRQMAWQPDSGARFVSNAANWWTVAWWLDVVPPLWVGGVLGVGGVTAYVYAFRRIERRQMLAAAAFSAALLPWLLPLMHERFHILADVLAFALAWALRTRLAVAAAVAMQTGSALAVVGYTAYYSIGMATVGCAFVILALAALARLSELQPGPNGAHETELAGRRCADSSLAKAGVS</sequence>
<name>A0ABS9VQB8_9SPHN</name>